<dbReference type="Proteomes" id="UP000061546">
    <property type="component" value="Chromosome"/>
</dbReference>
<keyword evidence="4" id="KW-0418">Kinase</keyword>
<evidence type="ECO:0000259" key="7">
    <source>
        <dbReference type="Pfam" id="PF07730"/>
    </source>
</evidence>
<name>A0A0K2L9H5_9LACO</name>
<comment type="catalytic activity">
    <reaction evidence="1">
        <text>ATP + protein L-histidine = ADP + protein N-phospho-L-histidine.</text>
        <dbReference type="EC" id="2.7.13.3"/>
    </reaction>
</comment>
<dbReference type="EC" id="2.7.13.3" evidence="2"/>
<evidence type="ECO:0000256" key="1">
    <source>
        <dbReference type="ARBA" id="ARBA00000085"/>
    </source>
</evidence>
<dbReference type="PANTHER" id="PTHR24421:SF63">
    <property type="entry name" value="SENSOR HISTIDINE KINASE DESK"/>
    <property type="match status" value="1"/>
</dbReference>
<dbReference type="KEGG" id="lhi:JP39_00370"/>
<protein>
    <recommendedName>
        <fullName evidence="2">histidine kinase</fullName>
        <ecNumber evidence="2">2.7.13.3</ecNumber>
    </recommendedName>
</protein>
<dbReference type="InterPro" id="IPR036890">
    <property type="entry name" value="HATPase_C_sf"/>
</dbReference>
<keyword evidence="6" id="KW-0472">Membrane</keyword>
<dbReference type="GO" id="GO:0000155">
    <property type="term" value="F:phosphorelay sensor kinase activity"/>
    <property type="evidence" value="ECO:0007669"/>
    <property type="project" value="InterPro"/>
</dbReference>
<keyword evidence="6" id="KW-1133">Transmembrane helix</keyword>
<evidence type="ECO:0000256" key="2">
    <source>
        <dbReference type="ARBA" id="ARBA00012438"/>
    </source>
</evidence>
<dbReference type="AlphaFoldDB" id="A0A0K2L9H5"/>
<dbReference type="SUPFAM" id="SSF55874">
    <property type="entry name" value="ATPase domain of HSP90 chaperone/DNA topoisomerase II/histidine kinase"/>
    <property type="match status" value="1"/>
</dbReference>
<dbReference type="GO" id="GO:0016020">
    <property type="term" value="C:membrane"/>
    <property type="evidence" value="ECO:0007669"/>
    <property type="project" value="InterPro"/>
</dbReference>
<sequence>MKFLEKHILFPKRFGIIPYFWVFSLISLSSETLLKHGFDWILFSLLLLFLKLYRDGYVINRWLPVQITGQLLITTYLVYQYGLGTLFIYTAWEIGSLPFKKSQFYKYTALYLVFSVFCILGNIIYNFEQYQFFGIIITMFFAIGSPFAARSLGNSYRRLYSLKQNNKRLETIIKQQERERIAKDLHDNLGQSFSVITLKAELADKLIDKSPNQARQEIKDIATTSRASLTMVRKIVSNLNQKSIAEAMIEEEHNLRLVNIMQSSNNEKISINWPIKVQTVLAAIIKEASTNIIRYSQAHIATFNFNEDDDNYYLSIKDDGIGYQKNQQDSFGIQGMAQRLSNINGTITIVSSSGITLKIQIKKDK</sequence>
<feature type="transmembrane region" description="Helical" evidence="6">
    <location>
        <begin position="104"/>
        <end position="124"/>
    </location>
</feature>
<evidence type="ECO:0000256" key="5">
    <source>
        <dbReference type="ARBA" id="ARBA00023012"/>
    </source>
</evidence>
<dbReference type="Gene3D" id="1.20.5.1930">
    <property type="match status" value="1"/>
</dbReference>
<dbReference type="InterPro" id="IPR050482">
    <property type="entry name" value="Sensor_HK_TwoCompSys"/>
</dbReference>
<dbReference type="InterPro" id="IPR011712">
    <property type="entry name" value="Sig_transdc_His_kin_sub3_dim/P"/>
</dbReference>
<feature type="domain" description="Signal transduction histidine kinase subgroup 3 dimerisation and phosphoacceptor" evidence="7">
    <location>
        <begin position="177"/>
        <end position="241"/>
    </location>
</feature>
<keyword evidence="3" id="KW-0808">Transferase</keyword>
<dbReference type="OrthoDB" id="9797605at2"/>
<feature type="transmembrane region" description="Helical" evidence="6">
    <location>
        <begin position="12"/>
        <end position="30"/>
    </location>
</feature>
<evidence type="ECO:0000313" key="8">
    <source>
        <dbReference type="EMBL" id="ALB27952.1"/>
    </source>
</evidence>
<proteinExistence type="predicted"/>
<feature type="transmembrane region" description="Helical" evidence="6">
    <location>
        <begin position="37"/>
        <end position="53"/>
    </location>
</feature>
<feature type="transmembrane region" description="Helical" evidence="6">
    <location>
        <begin position="130"/>
        <end position="149"/>
    </location>
</feature>
<reference evidence="8 9" key="1">
    <citation type="submission" date="2015-08" db="EMBL/GenBank/DDBJ databases">
        <title>Genomic sequence of Lactobacillus heilongjiangensis DSM 28069, isolated from Chinese traditional pickle.</title>
        <authorList>
            <person name="Jiang X."/>
            <person name="Zheng B."/>
            <person name="Cheng H."/>
        </authorList>
    </citation>
    <scope>NUCLEOTIDE SEQUENCE [LARGE SCALE GENOMIC DNA]</scope>
    <source>
        <strain evidence="8 9">DSM 28069</strain>
    </source>
</reference>
<accession>A0A0K2L9H5</accession>
<evidence type="ECO:0000256" key="6">
    <source>
        <dbReference type="SAM" id="Phobius"/>
    </source>
</evidence>
<dbReference type="GO" id="GO:0046983">
    <property type="term" value="F:protein dimerization activity"/>
    <property type="evidence" value="ECO:0007669"/>
    <property type="project" value="InterPro"/>
</dbReference>
<keyword evidence="9" id="KW-1185">Reference proteome</keyword>
<dbReference type="PANTHER" id="PTHR24421">
    <property type="entry name" value="NITRATE/NITRITE SENSOR PROTEIN NARX-RELATED"/>
    <property type="match status" value="1"/>
</dbReference>
<dbReference type="RefSeq" id="WP_041499149.1">
    <property type="nucleotide sequence ID" value="NZ_BJDV01000004.1"/>
</dbReference>
<dbReference type="STRING" id="1074467.JP39_00370"/>
<dbReference type="EMBL" id="CP012559">
    <property type="protein sequence ID" value="ALB27952.1"/>
    <property type="molecule type" value="Genomic_DNA"/>
</dbReference>
<dbReference type="Pfam" id="PF07730">
    <property type="entry name" value="HisKA_3"/>
    <property type="match status" value="1"/>
</dbReference>
<feature type="transmembrane region" description="Helical" evidence="6">
    <location>
        <begin position="73"/>
        <end position="92"/>
    </location>
</feature>
<evidence type="ECO:0000256" key="4">
    <source>
        <dbReference type="ARBA" id="ARBA00022777"/>
    </source>
</evidence>
<evidence type="ECO:0000313" key="9">
    <source>
        <dbReference type="Proteomes" id="UP000061546"/>
    </source>
</evidence>
<keyword evidence="6" id="KW-0812">Transmembrane</keyword>
<evidence type="ECO:0000256" key="3">
    <source>
        <dbReference type="ARBA" id="ARBA00022679"/>
    </source>
</evidence>
<dbReference type="Gene3D" id="3.30.565.10">
    <property type="entry name" value="Histidine kinase-like ATPase, C-terminal domain"/>
    <property type="match status" value="1"/>
</dbReference>
<keyword evidence="5" id="KW-0902">Two-component regulatory system</keyword>
<gene>
    <name evidence="8" type="ORF">JP39_00370</name>
</gene>
<organism evidence="8 9">
    <name type="scientific">Companilactobacillus heilongjiangensis</name>
    <dbReference type="NCBI Taxonomy" id="1074467"/>
    <lineage>
        <taxon>Bacteria</taxon>
        <taxon>Bacillati</taxon>
        <taxon>Bacillota</taxon>
        <taxon>Bacilli</taxon>
        <taxon>Lactobacillales</taxon>
        <taxon>Lactobacillaceae</taxon>
        <taxon>Companilactobacillus</taxon>
    </lineage>
</organism>